<feature type="chain" id="PRO_5011687505" evidence="1">
    <location>
        <begin position="22"/>
        <end position="268"/>
    </location>
</feature>
<dbReference type="EMBL" id="FORA01000005">
    <property type="protein sequence ID" value="SFJ70311.1"/>
    <property type="molecule type" value="Genomic_DNA"/>
</dbReference>
<sequence length="268" mass="29115">MTRLSKFTIMAMCMIGAPLQAHEFWIEAEDYTAASGTTVSATFRNGQELSGAVLSYIPARSARFDMVVGQEVVPVSSRIGNNPAFQVAGLPDGLLTVIQETTAQTLVYSEWEKWVKFTEHKDFTFAQQAHIDRGLPQEGFKESYLRYAKALIAVGDGAGSDARRGLRAEIVAGANPYTDDLSGGLPVQVFFDDAPKANAQVEMFAKAPNGEVEVTLHRTDADGRVTLPVVAGHEYLLDSVTVLPVEPALEGDPVWQTHWAALTFAVPQ</sequence>
<feature type="signal peptide" evidence="1">
    <location>
        <begin position="1"/>
        <end position="21"/>
    </location>
</feature>
<evidence type="ECO:0000313" key="2">
    <source>
        <dbReference type="EMBL" id="SFJ70311.1"/>
    </source>
</evidence>
<reference evidence="2 3" key="1">
    <citation type="submission" date="2016-10" db="EMBL/GenBank/DDBJ databases">
        <authorList>
            <person name="de Groot N.N."/>
        </authorList>
    </citation>
    <scope>NUCLEOTIDE SEQUENCE [LARGE SCALE GENOMIC DNA]</scope>
    <source>
        <strain evidence="2 3">DSM 19073</strain>
    </source>
</reference>
<accession>A0A1I3TL15</accession>
<dbReference type="STRING" id="390807.SAMN04488095_3444"/>
<organism evidence="2 3">
    <name type="scientific">Jannaschia pohangensis</name>
    <dbReference type="NCBI Taxonomy" id="390807"/>
    <lineage>
        <taxon>Bacteria</taxon>
        <taxon>Pseudomonadati</taxon>
        <taxon>Pseudomonadota</taxon>
        <taxon>Alphaproteobacteria</taxon>
        <taxon>Rhodobacterales</taxon>
        <taxon>Roseobacteraceae</taxon>
        <taxon>Jannaschia</taxon>
    </lineage>
</organism>
<dbReference type="AlphaFoldDB" id="A0A1I3TL15"/>
<keyword evidence="3" id="KW-1185">Reference proteome</keyword>
<dbReference type="InterPro" id="IPR019613">
    <property type="entry name" value="DUF4198"/>
</dbReference>
<dbReference type="Pfam" id="PF10670">
    <property type="entry name" value="DUF4198"/>
    <property type="match status" value="1"/>
</dbReference>
<dbReference type="OrthoDB" id="581894at2"/>
<keyword evidence="1" id="KW-0732">Signal</keyword>
<evidence type="ECO:0000256" key="1">
    <source>
        <dbReference type="SAM" id="SignalP"/>
    </source>
</evidence>
<evidence type="ECO:0000313" key="3">
    <source>
        <dbReference type="Proteomes" id="UP000199110"/>
    </source>
</evidence>
<gene>
    <name evidence="2" type="ORF">SAMN04488095_3444</name>
</gene>
<dbReference type="RefSeq" id="WP_092783800.1">
    <property type="nucleotide sequence ID" value="NZ_FORA01000005.1"/>
</dbReference>
<proteinExistence type="predicted"/>
<protein>
    <submittedName>
        <fullName evidence="2">Uncharacterized conserved protein, contains GH25 family domain</fullName>
    </submittedName>
</protein>
<dbReference type="Proteomes" id="UP000199110">
    <property type="component" value="Unassembled WGS sequence"/>
</dbReference>
<name>A0A1I3TL15_9RHOB</name>